<dbReference type="AlphaFoldDB" id="A0A7T8GND0"/>
<dbReference type="OrthoDB" id="6379965at2759"/>
<gene>
    <name evidence="2" type="ORF">FKW44_022610</name>
</gene>
<keyword evidence="3" id="KW-1185">Reference proteome</keyword>
<feature type="domain" description="DDE-1" evidence="1">
    <location>
        <begin position="1"/>
        <end position="63"/>
    </location>
</feature>
<organism evidence="2 3">
    <name type="scientific">Caligus rogercresseyi</name>
    <name type="common">Sea louse</name>
    <dbReference type="NCBI Taxonomy" id="217165"/>
    <lineage>
        <taxon>Eukaryota</taxon>
        <taxon>Metazoa</taxon>
        <taxon>Ecdysozoa</taxon>
        <taxon>Arthropoda</taxon>
        <taxon>Crustacea</taxon>
        <taxon>Multicrustacea</taxon>
        <taxon>Hexanauplia</taxon>
        <taxon>Copepoda</taxon>
        <taxon>Siphonostomatoida</taxon>
        <taxon>Caligidae</taxon>
        <taxon>Caligus</taxon>
    </lineage>
</organism>
<evidence type="ECO:0000313" key="2">
    <source>
        <dbReference type="EMBL" id="QQP34651.1"/>
    </source>
</evidence>
<dbReference type="Proteomes" id="UP000595437">
    <property type="component" value="Chromosome 17"/>
</dbReference>
<evidence type="ECO:0000313" key="3">
    <source>
        <dbReference type="Proteomes" id="UP000595437"/>
    </source>
</evidence>
<accession>A0A7T8GND0</accession>
<protein>
    <recommendedName>
        <fullName evidence="1">DDE-1 domain-containing protein</fullName>
    </recommendedName>
</protein>
<sequence length="65" mass="7496">MVCGNAEGCIGLMPVVVGKSKKPRALKDYMHKLPVEYHNNPSAWFKQDIVSDWFHNVFDPEVRKH</sequence>
<dbReference type="EMBL" id="CP045906">
    <property type="protein sequence ID" value="QQP34651.1"/>
    <property type="molecule type" value="Genomic_DNA"/>
</dbReference>
<proteinExistence type="predicted"/>
<name>A0A7T8GND0_CALRO</name>
<dbReference type="Pfam" id="PF03184">
    <property type="entry name" value="DDE_1"/>
    <property type="match status" value="1"/>
</dbReference>
<reference evidence="3" key="1">
    <citation type="submission" date="2021-01" db="EMBL/GenBank/DDBJ databases">
        <title>Caligus Genome Assembly.</title>
        <authorList>
            <person name="Gallardo-Escarate C."/>
        </authorList>
    </citation>
    <scope>NUCLEOTIDE SEQUENCE [LARGE SCALE GENOMIC DNA]</scope>
</reference>
<dbReference type="GO" id="GO:0003676">
    <property type="term" value="F:nucleic acid binding"/>
    <property type="evidence" value="ECO:0007669"/>
    <property type="project" value="InterPro"/>
</dbReference>
<evidence type="ECO:0000259" key="1">
    <source>
        <dbReference type="Pfam" id="PF03184"/>
    </source>
</evidence>
<dbReference type="InterPro" id="IPR004875">
    <property type="entry name" value="DDE_SF_endonuclease_dom"/>
</dbReference>